<feature type="compositionally biased region" description="Basic and acidic residues" evidence="1">
    <location>
        <begin position="702"/>
        <end position="725"/>
    </location>
</feature>
<protein>
    <submittedName>
        <fullName evidence="3">DNA primase</fullName>
    </submittedName>
</protein>
<dbReference type="Pfam" id="PF12965">
    <property type="entry name" value="DUF3854"/>
    <property type="match status" value="1"/>
</dbReference>
<dbReference type="SUPFAM" id="SSF52540">
    <property type="entry name" value="P-loop containing nucleoside triphosphate hydrolases"/>
    <property type="match status" value="1"/>
</dbReference>
<dbReference type="AlphaFoldDB" id="T2I9H7"/>
<reference evidence="3 4" key="1">
    <citation type="submission" date="2013-01" db="EMBL/GenBank/DDBJ databases">
        <authorList>
            <person name="Bench S."/>
        </authorList>
    </citation>
    <scope>NUCLEOTIDE SEQUENCE [LARGE SCALE GENOMIC DNA]</scope>
    <source>
        <strain evidence="3 4">WH 8502</strain>
    </source>
</reference>
<dbReference type="NCBIfam" id="NF042913">
    <property type="entry name" value="CyRepA1"/>
    <property type="match status" value="1"/>
</dbReference>
<organism evidence="3 4">
    <name type="scientific">Crocosphaera watsonii WH 8502</name>
    <dbReference type="NCBI Taxonomy" id="423474"/>
    <lineage>
        <taxon>Bacteria</taxon>
        <taxon>Bacillati</taxon>
        <taxon>Cyanobacteriota</taxon>
        <taxon>Cyanophyceae</taxon>
        <taxon>Oscillatoriophycideae</taxon>
        <taxon>Chroococcales</taxon>
        <taxon>Aphanothecaceae</taxon>
        <taxon>Crocosphaera</taxon>
    </lineage>
</organism>
<accession>T2I9H7</accession>
<feature type="region of interest" description="Disordered" evidence="1">
    <location>
        <begin position="702"/>
        <end position="749"/>
    </location>
</feature>
<proteinExistence type="predicted"/>
<dbReference type="InterPro" id="IPR024385">
    <property type="entry name" value="DUF3854"/>
</dbReference>
<dbReference type="InterPro" id="IPR027417">
    <property type="entry name" value="P-loop_NTPase"/>
</dbReference>
<dbReference type="PANTHER" id="PTHR34985">
    <property type="entry name" value="SLR0554 PROTEIN"/>
    <property type="match status" value="1"/>
</dbReference>
<dbReference type="EMBL" id="CAQK01000147">
    <property type="protein sequence ID" value="CCQ49499.1"/>
    <property type="molecule type" value="Genomic_DNA"/>
</dbReference>
<dbReference type="RefSeq" id="WP_021829475.1">
    <property type="nucleotide sequence ID" value="NZ_CAQK01000147.1"/>
</dbReference>
<name>T2I9H7_CROWT</name>
<feature type="domain" description="DUF3854" evidence="2">
    <location>
        <begin position="133"/>
        <end position="256"/>
    </location>
</feature>
<evidence type="ECO:0000256" key="1">
    <source>
        <dbReference type="SAM" id="MobiDB-lite"/>
    </source>
</evidence>
<sequence length="1080" mass="121883">MINQTSIRQEFIKSSGIAPDLYDFAVKIVPDLEIDPITKEVTGTPLYDLLGWKYTRFGHQAKPNLLGAAFFQETGEPWQTKIFGFPDNGNRSGKYYATKGIGDVPYIPPVPQRIREEIASKHNLTPPNEDQSFWNWFTHNKTIPLVLDEGGKKALCTLSGGYSSVSLFGCLCGAKWKDELNRLELIEQLKPLVVGRKVIIALDQGDTKPKSIRAVRKGIKRLALAIKNAGGQPYVAVWDKELGKGIDDVAANHGLEKVQEILDNAVAFHEWQGNRIKLDFLTYLTRVASITIKERYFSLEIPDNKLVGIKGVQGTGKTEMLARHCAEAIEQGRPIFILSHLESLARALGKRLGVPYRTERTADGRILGYALVTDSLRPKFNGFDAKHWEGVEPLVILDECEQVIWHTLNGKTDIRQYRVKVLIQLQKLLNIAHQIILADADLSDHSIEFIKGLLEEEVKPYLIVNEYQHEGWDIFTLPSILEWHSNLIKKAKEGKKLFVVTAAQKAGSKNGTMAIENRILKLFPWLRVLRVDHDTLGQKGHPACEGKGDFDALFKQYDIVISSPSLVSGISLELKGHFDEVWGLSTGAITPMNFVQFLWRLRENIPRFIHVNKVSNIGLIGNGSTNPSELRRSENDKVKLTLAALREFDDLNTKDIDAMVNPICMKTWAKMGARINEQMKSYRETIYGLLEAQNHRIYDEEVSLDKEGRKQERETLTKNRDDVRNHHLSKPVKAEDIDSSEAKQLSEKTLKTSEETAKLDRYKLKQKYGQVTQEIALADDLGLHPKLKLHYHLTMGREFVEAKDTAKLQTLLDDNEGSAFIPDVNRTTKISEVRGLEALNVLSLVNENREFMATDEDLISRAKMAIHNTSQIKTIFGISVCQPTANPNTGEMTLPTIKVARQQLNLIGYDLKRSERRMIDGKRQHIYKLVDLLPPQTRQEIFDHWLTKDREYSMVKSESIDLARENNQVARQTVYSNTTPCAKEEGTTSVVPPPLNIDEGRDIENTTQVARQTVYNKSTPGAFEAVPLPKVGMEVINLATSGIGKIISVSQKLSEVLVKFADLVIPYKLSSFWDEVELAF</sequence>
<dbReference type="PANTHER" id="PTHR34985:SF1">
    <property type="entry name" value="SLR0554 PROTEIN"/>
    <property type="match status" value="1"/>
</dbReference>
<gene>
    <name evidence="3" type="ORF">CWATWH8502_4923</name>
</gene>
<evidence type="ECO:0000313" key="3">
    <source>
        <dbReference type="EMBL" id="CCQ49499.1"/>
    </source>
</evidence>
<feature type="compositionally biased region" description="Basic and acidic residues" evidence="1">
    <location>
        <begin position="732"/>
        <end position="749"/>
    </location>
</feature>
<evidence type="ECO:0000313" key="4">
    <source>
        <dbReference type="Proteomes" id="UP000018348"/>
    </source>
</evidence>
<reference evidence="3 4" key="2">
    <citation type="submission" date="2013-09" db="EMBL/GenBank/DDBJ databases">
        <title>Whole genome comparison of six Crocosphaera watsonii strains with differing phenotypes.</title>
        <authorList>
            <person name="Bench S.R."/>
            <person name="Heller P."/>
            <person name="Frank I."/>
            <person name="Arciniega M."/>
            <person name="Shilova I.N."/>
            <person name="Zehr J.P."/>
        </authorList>
    </citation>
    <scope>NUCLEOTIDE SEQUENCE [LARGE SCALE GENOMIC DNA]</scope>
    <source>
        <strain evidence="3 4">WH 8502</strain>
    </source>
</reference>
<dbReference type="Proteomes" id="UP000018348">
    <property type="component" value="Unassembled WGS sequence"/>
</dbReference>
<dbReference type="InterPro" id="IPR049996">
    <property type="entry name" value="Slr7037-like"/>
</dbReference>
<comment type="caution">
    <text evidence="3">The sequence shown here is derived from an EMBL/GenBank/DDBJ whole genome shotgun (WGS) entry which is preliminary data.</text>
</comment>
<evidence type="ECO:0000259" key="2">
    <source>
        <dbReference type="Pfam" id="PF12965"/>
    </source>
</evidence>